<gene>
    <name evidence="6" type="ORF">AVDCRST_MAG02-4142</name>
</gene>
<dbReference type="EMBL" id="CADCVH010000115">
    <property type="protein sequence ID" value="CAA9476273.1"/>
    <property type="molecule type" value="Genomic_DNA"/>
</dbReference>
<feature type="transmembrane region" description="Helical" evidence="5">
    <location>
        <begin position="245"/>
        <end position="272"/>
    </location>
</feature>
<evidence type="ECO:0000313" key="6">
    <source>
        <dbReference type="EMBL" id="CAA9476273.1"/>
    </source>
</evidence>
<dbReference type="PANTHER" id="PTHR11706:SF3">
    <property type="entry name" value="METAL ION TRANSPORT PROTEIN"/>
    <property type="match status" value="1"/>
</dbReference>
<keyword evidence="4 5" id="KW-0472">Membrane</keyword>
<feature type="transmembrane region" description="Helical" evidence="5">
    <location>
        <begin position="292"/>
        <end position="320"/>
    </location>
</feature>
<feature type="transmembrane region" description="Helical" evidence="5">
    <location>
        <begin position="54"/>
        <end position="73"/>
    </location>
</feature>
<protein>
    <submittedName>
        <fullName evidence="6">Manganese transport protein MntH</fullName>
    </submittedName>
</protein>
<dbReference type="AlphaFoldDB" id="A0A6J4RRW1"/>
<dbReference type="Pfam" id="PF01566">
    <property type="entry name" value="Nramp"/>
    <property type="match status" value="1"/>
</dbReference>
<organism evidence="6">
    <name type="scientific">uncultured Rubrobacteraceae bacterium</name>
    <dbReference type="NCBI Taxonomy" id="349277"/>
    <lineage>
        <taxon>Bacteria</taxon>
        <taxon>Bacillati</taxon>
        <taxon>Actinomycetota</taxon>
        <taxon>Rubrobacteria</taxon>
        <taxon>Rubrobacterales</taxon>
        <taxon>Rubrobacteraceae</taxon>
        <taxon>environmental samples</taxon>
    </lineage>
</organism>
<dbReference type="GO" id="GO:0005886">
    <property type="term" value="C:plasma membrane"/>
    <property type="evidence" value="ECO:0007669"/>
    <property type="project" value="TreeGrafter"/>
</dbReference>
<evidence type="ECO:0000256" key="2">
    <source>
        <dbReference type="ARBA" id="ARBA00022692"/>
    </source>
</evidence>
<evidence type="ECO:0000256" key="1">
    <source>
        <dbReference type="ARBA" id="ARBA00004141"/>
    </source>
</evidence>
<evidence type="ECO:0000256" key="4">
    <source>
        <dbReference type="ARBA" id="ARBA00023136"/>
    </source>
</evidence>
<evidence type="ECO:0000256" key="5">
    <source>
        <dbReference type="SAM" id="Phobius"/>
    </source>
</evidence>
<dbReference type="GO" id="GO:0015086">
    <property type="term" value="F:cadmium ion transmembrane transporter activity"/>
    <property type="evidence" value="ECO:0007669"/>
    <property type="project" value="TreeGrafter"/>
</dbReference>
<dbReference type="GO" id="GO:0005384">
    <property type="term" value="F:manganese ion transmembrane transporter activity"/>
    <property type="evidence" value="ECO:0007669"/>
    <property type="project" value="TreeGrafter"/>
</dbReference>
<dbReference type="NCBIfam" id="NF037982">
    <property type="entry name" value="Nramp_1"/>
    <property type="match status" value="2"/>
</dbReference>
<feature type="transmembrane region" description="Helical" evidence="5">
    <location>
        <begin position="369"/>
        <end position="392"/>
    </location>
</feature>
<proteinExistence type="predicted"/>
<dbReference type="PANTHER" id="PTHR11706">
    <property type="entry name" value="SOLUTE CARRIER PROTEIN FAMILY 11 MEMBER"/>
    <property type="match status" value="1"/>
</dbReference>
<feature type="transmembrane region" description="Helical" evidence="5">
    <location>
        <begin position="404"/>
        <end position="422"/>
    </location>
</feature>
<keyword evidence="2 5" id="KW-0812">Transmembrane</keyword>
<comment type="subcellular location">
    <subcellularLocation>
        <location evidence="1">Membrane</location>
        <topology evidence="1">Multi-pass membrane protein</topology>
    </subcellularLocation>
</comment>
<name>A0A6J4RRW1_9ACTN</name>
<feature type="transmembrane region" description="Helical" evidence="5">
    <location>
        <begin position="165"/>
        <end position="182"/>
    </location>
</feature>
<feature type="transmembrane region" description="Helical" evidence="5">
    <location>
        <begin position="344"/>
        <end position="363"/>
    </location>
</feature>
<accession>A0A6J4RRW1</accession>
<dbReference type="GO" id="GO:0034755">
    <property type="term" value="P:iron ion transmembrane transport"/>
    <property type="evidence" value="ECO:0007669"/>
    <property type="project" value="TreeGrafter"/>
</dbReference>
<dbReference type="InterPro" id="IPR001046">
    <property type="entry name" value="NRAMP_fam"/>
</dbReference>
<feature type="transmembrane region" description="Helical" evidence="5">
    <location>
        <begin position="94"/>
        <end position="115"/>
    </location>
</feature>
<keyword evidence="3 5" id="KW-1133">Transmembrane helix</keyword>
<sequence length="431" mass="46627">MADVTERPTGEATAGEAPTTWGSRLRLVGPGLVVAATGVGAGDMVSSLTAGTEFGTILIWAVVLGAALKFALTEGLGRWYMATRTTILEGWHSMGWWASIYFMVYLALVTFFFGAAAPSASALATDAMFPGLMPFWLWAVLHSLIFGFGICILGRYRLFERVMEVFVGVMFLTVVGLAVLLTPSLGELALGTIVPRMPEGSLPFVLAVIGGVGGTFTLVSYTYWVRERGWRRPSWIPMMRTDLGVGYIMTGVFMVAMLVIGAELLFASGASIDGEEGLVALSDPIAQRFGAVASWLFLIGFWAAATSSITGAWNGGAYLFGDLVRTLRRVPEEEGEAYLSEKGVFFRLFLVWITFPPMLLLAFDEPVTIVIIYASLGALFMPFLAVTLLWLLNLRVPRDYRSGLLSNLILAVSVLIFIYVAAQEIIGTIGG</sequence>
<evidence type="ECO:0000256" key="3">
    <source>
        <dbReference type="ARBA" id="ARBA00022989"/>
    </source>
</evidence>
<feature type="transmembrane region" description="Helical" evidence="5">
    <location>
        <begin position="202"/>
        <end position="224"/>
    </location>
</feature>
<reference evidence="6" key="1">
    <citation type="submission" date="2020-02" db="EMBL/GenBank/DDBJ databases">
        <authorList>
            <person name="Meier V. D."/>
        </authorList>
    </citation>
    <scope>NUCLEOTIDE SEQUENCE</scope>
    <source>
        <strain evidence="6">AVDCRST_MAG02</strain>
    </source>
</reference>
<feature type="transmembrane region" description="Helical" evidence="5">
    <location>
        <begin position="135"/>
        <end position="153"/>
    </location>
</feature>